<accession>A0A1F7V6N8</accession>
<evidence type="ECO:0008006" key="3">
    <source>
        <dbReference type="Google" id="ProtNLM"/>
    </source>
</evidence>
<sequence length="473" mass="52947">MTEKLPTTSRASRFDAQYPHFPEMRELFRKTAEQVLEGSVETHHGVKDRRVGVEMELSCLREKDGLPLDEQTRNTLVESVPGYQTELGSAQIEIMTPPIPITAPGGFTALASAMQTETEQLDEHLKRVNARAIRLGSDPNVFADERCRTTSKERYRLVPGFHAANRRAGMASYFGVDGGRVRCDEVAAVGAMSSIQYNLDCASIQDGINLLNRAFVTGPYAVALGANARFLDGMDTGYADVRGMVWELSHDIRTYAEVAQGLSGRMGLPTAYFQSLRDYFIDLHDQPSILNIPEAAFELAAGLYWKDARLKFLRLHESDPQLVLEFRPLSLQPSAFEDYAMIAFALGMLMNADARNESLLPLPLVHDNRWSAMLHGMDGLLWMMESESPVQAPARDVLKKQITRARYGMSVLGASTEEIAQVSEVWNQRLMDGTPSDVFFMRVRDAWMRRSAGNHPIDRALLRECLLAKKDLL</sequence>
<dbReference type="Pfam" id="PF04107">
    <property type="entry name" value="GCS2"/>
    <property type="match status" value="1"/>
</dbReference>
<gene>
    <name evidence="1" type="ORF">A3I41_01165</name>
</gene>
<name>A0A1F7V6N8_9BACT</name>
<organism evidence="1 2">
    <name type="scientific">Candidatus Uhrbacteria bacterium RIFCSPLOWO2_02_FULL_48_18</name>
    <dbReference type="NCBI Taxonomy" id="1802408"/>
    <lineage>
        <taxon>Bacteria</taxon>
        <taxon>Candidatus Uhriibacteriota</taxon>
    </lineage>
</organism>
<dbReference type="AlphaFoldDB" id="A0A1F7V6N8"/>
<dbReference type="PANTHER" id="PTHR36510:SF3">
    <property type="entry name" value="CONSERVED PROTEIN"/>
    <property type="match status" value="1"/>
</dbReference>
<comment type="caution">
    <text evidence="1">The sequence shown here is derived from an EMBL/GenBank/DDBJ whole genome shotgun (WGS) entry which is preliminary data.</text>
</comment>
<dbReference type="SUPFAM" id="SSF55931">
    <property type="entry name" value="Glutamine synthetase/guanido kinase"/>
    <property type="match status" value="1"/>
</dbReference>
<dbReference type="GO" id="GO:0042398">
    <property type="term" value="P:modified amino acid biosynthetic process"/>
    <property type="evidence" value="ECO:0007669"/>
    <property type="project" value="InterPro"/>
</dbReference>
<evidence type="ECO:0000313" key="2">
    <source>
        <dbReference type="Proteomes" id="UP000176593"/>
    </source>
</evidence>
<dbReference type="EMBL" id="MGEQ01000010">
    <property type="protein sequence ID" value="OGL86169.1"/>
    <property type="molecule type" value="Genomic_DNA"/>
</dbReference>
<protein>
    <recommendedName>
        <fullName evidence="3">Glutamate--cysteine ligase</fullName>
    </recommendedName>
</protein>
<evidence type="ECO:0000313" key="1">
    <source>
        <dbReference type="EMBL" id="OGL86169.1"/>
    </source>
</evidence>
<dbReference type="Gene3D" id="3.30.590.20">
    <property type="match status" value="1"/>
</dbReference>
<dbReference type="InterPro" id="IPR014746">
    <property type="entry name" value="Gln_synth/guanido_kin_cat_dom"/>
</dbReference>
<dbReference type="Proteomes" id="UP000176593">
    <property type="component" value="Unassembled WGS sequence"/>
</dbReference>
<dbReference type="InterPro" id="IPR050141">
    <property type="entry name" value="GCL_type2/YbdK_subfam"/>
</dbReference>
<reference evidence="1 2" key="1">
    <citation type="journal article" date="2016" name="Nat. Commun.">
        <title>Thousands of microbial genomes shed light on interconnected biogeochemical processes in an aquifer system.</title>
        <authorList>
            <person name="Anantharaman K."/>
            <person name="Brown C.T."/>
            <person name="Hug L.A."/>
            <person name="Sharon I."/>
            <person name="Castelle C.J."/>
            <person name="Probst A.J."/>
            <person name="Thomas B.C."/>
            <person name="Singh A."/>
            <person name="Wilkins M.J."/>
            <person name="Karaoz U."/>
            <person name="Brodie E.L."/>
            <person name="Williams K.H."/>
            <person name="Hubbard S.S."/>
            <person name="Banfield J.F."/>
        </authorList>
    </citation>
    <scope>NUCLEOTIDE SEQUENCE [LARGE SCALE GENOMIC DNA]</scope>
</reference>
<dbReference type="PANTHER" id="PTHR36510">
    <property type="entry name" value="GLUTAMATE--CYSTEINE LIGASE 2-RELATED"/>
    <property type="match status" value="1"/>
</dbReference>
<proteinExistence type="predicted"/>
<dbReference type="GO" id="GO:0004357">
    <property type="term" value="F:glutamate-cysteine ligase activity"/>
    <property type="evidence" value="ECO:0007669"/>
    <property type="project" value="InterPro"/>
</dbReference>
<dbReference type="InterPro" id="IPR006336">
    <property type="entry name" value="GCS2"/>
</dbReference>